<comment type="pathway">
    <text evidence="3">Lipid metabolism; fatty acid beta-oxidation.</text>
</comment>
<evidence type="ECO:0000256" key="13">
    <source>
        <dbReference type="ARBA" id="ARBA00039545"/>
    </source>
</evidence>
<evidence type="ECO:0000259" key="15">
    <source>
        <dbReference type="Pfam" id="PF00501"/>
    </source>
</evidence>
<feature type="domain" description="AMP-dependent synthetase/ligase" evidence="15">
    <location>
        <begin position="40"/>
        <end position="430"/>
    </location>
</feature>
<dbReference type="InterPro" id="IPR025110">
    <property type="entry name" value="AMP-bd_C"/>
</dbReference>
<evidence type="ECO:0000256" key="1">
    <source>
        <dbReference type="ARBA" id="ARBA00001946"/>
    </source>
</evidence>
<dbReference type="PANTHER" id="PTHR43767:SF8">
    <property type="entry name" value="LONG-CHAIN-FATTY-ACID--COA LIGASE"/>
    <property type="match status" value="1"/>
</dbReference>
<keyword evidence="10" id="KW-0443">Lipid metabolism</keyword>
<evidence type="ECO:0000256" key="12">
    <source>
        <dbReference type="ARBA" id="ARBA00026121"/>
    </source>
</evidence>
<dbReference type="InterPro" id="IPR020845">
    <property type="entry name" value="AMP-binding_CS"/>
</dbReference>
<evidence type="ECO:0000256" key="4">
    <source>
        <dbReference type="ARBA" id="ARBA00006432"/>
    </source>
</evidence>
<protein>
    <recommendedName>
        <fullName evidence="13">Long-chain-fatty-acid--CoA ligase</fullName>
        <ecNumber evidence="12">6.2.1.3</ecNumber>
    </recommendedName>
    <alternativeName>
        <fullName evidence="14">Long-chain acyl-CoA synthetase</fullName>
    </alternativeName>
</protein>
<dbReference type="GO" id="GO:0016020">
    <property type="term" value="C:membrane"/>
    <property type="evidence" value="ECO:0007669"/>
    <property type="project" value="UniProtKB-SubCell"/>
</dbReference>
<keyword evidence="7" id="KW-0276">Fatty acid metabolism</keyword>
<comment type="subcellular location">
    <subcellularLocation>
        <location evidence="2">Membrane</location>
        <topology evidence="2">Peripheral membrane protein</topology>
    </subcellularLocation>
</comment>
<evidence type="ECO:0000256" key="6">
    <source>
        <dbReference type="ARBA" id="ARBA00022741"/>
    </source>
</evidence>
<dbReference type="InterPro" id="IPR000873">
    <property type="entry name" value="AMP-dep_synth/lig_dom"/>
</dbReference>
<dbReference type="InterPro" id="IPR045851">
    <property type="entry name" value="AMP-bd_C_sf"/>
</dbReference>
<dbReference type="NCBIfam" id="NF006523">
    <property type="entry name" value="PRK08974.1"/>
    <property type="match status" value="1"/>
</dbReference>
<evidence type="ECO:0000256" key="14">
    <source>
        <dbReference type="ARBA" id="ARBA00042773"/>
    </source>
</evidence>
<evidence type="ECO:0000313" key="17">
    <source>
        <dbReference type="EMBL" id="KGD73170.1"/>
    </source>
</evidence>
<evidence type="ECO:0000256" key="8">
    <source>
        <dbReference type="ARBA" id="ARBA00022840"/>
    </source>
</evidence>
<keyword evidence="6" id="KW-0547">Nucleotide-binding</keyword>
<keyword evidence="18" id="KW-1185">Reference proteome</keyword>
<dbReference type="Pfam" id="PF13193">
    <property type="entry name" value="AMP-binding_C"/>
    <property type="match status" value="1"/>
</dbReference>
<evidence type="ECO:0000256" key="9">
    <source>
        <dbReference type="ARBA" id="ARBA00022842"/>
    </source>
</evidence>
<dbReference type="RefSeq" id="WP_038020844.1">
    <property type="nucleotide sequence ID" value="NZ_JPKR02000003.1"/>
</dbReference>
<name>A0A095VES8_9GAMM</name>
<comment type="similarity">
    <text evidence="4">Belongs to the ATP-dependent AMP-binding enzyme family.</text>
</comment>
<dbReference type="InterPro" id="IPR050237">
    <property type="entry name" value="ATP-dep_AMP-bd_enzyme"/>
</dbReference>
<evidence type="ECO:0000256" key="5">
    <source>
        <dbReference type="ARBA" id="ARBA00022598"/>
    </source>
</evidence>
<dbReference type="Gene3D" id="3.30.300.30">
    <property type="match status" value="1"/>
</dbReference>
<organism evidence="17 18">
    <name type="scientific">Tatumella morbirosei</name>
    <dbReference type="NCBI Taxonomy" id="642227"/>
    <lineage>
        <taxon>Bacteria</taxon>
        <taxon>Pseudomonadati</taxon>
        <taxon>Pseudomonadota</taxon>
        <taxon>Gammaproteobacteria</taxon>
        <taxon>Enterobacterales</taxon>
        <taxon>Erwiniaceae</taxon>
        <taxon>Tatumella</taxon>
    </lineage>
</organism>
<keyword evidence="8" id="KW-0067">ATP-binding</keyword>
<dbReference type="AlphaFoldDB" id="A0A095VES8"/>
<evidence type="ECO:0000313" key="18">
    <source>
        <dbReference type="Proteomes" id="UP000029577"/>
    </source>
</evidence>
<dbReference type="InterPro" id="IPR042099">
    <property type="entry name" value="ANL_N_sf"/>
</dbReference>
<reference evidence="17" key="1">
    <citation type="submission" date="2014-12" db="EMBL/GenBank/DDBJ databases">
        <title>The draft genome of the Tatumella morbirosei type strain, LMG23360T isolated from pineapple rot.</title>
        <authorList>
            <person name="Smits T.H."/>
            <person name="Palmer M."/>
            <person name="Venter S.N."/>
            <person name="Duffy B."/>
            <person name="Steenkamp E.T."/>
            <person name="Chan W.Y."/>
            <person name="Coutinho T.A."/>
            <person name="Coetzee M.P."/>
            <person name="De Maayer P."/>
        </authorList>
    </citation>
    <scope>NUCLEOTIDE SEQUENCE [LARGE SCALE GENOMIC DNA]</scope>
    <source>
        <strain evidence="17">LMG 23360</strain>
    </source>
</reference>
<evidence type="ECO:0000256" key="7">
    <source>
        <dbReference type="ARBA" id="ARBA00022832"/>
    </source>
</evidence>
<dbReference type="SUPFAM" id="SSF56801">
    <property type="entry name" value="Acetyl-CoA synthetase-like"/>
    <property type="match status" value="1"/>
</dbReference>
<sequence>MVLQYDFSTPARTKAWLAHYPDGVPPEIDADHYNSLIDLFEHAVLRYNDKPAYISMGQELTFRQLEEQSCAFAAYLQQELKLEKGTRVALMMPNTLQFPIALFGILRAGMVVVNVNPLYKPRELRHQLSDSGAEAIVIVSNFVHTLQQVIGDTRVKHVIVSQLGDGLRWPKRTLVNLAVKYVKRLVPAWSLEGVHSYRECLRRGHQLTYVRPELNNSDLAFLQYTGGTTGLAKGAMLTHRNLQANLEQCKAMYGGLLTPGEEMVVTALPLYHIFALTVNCLLFLEVGGSNLLITNPFDTKSMIKTLARYRFTTLSGVNTLFNSLLSNPEFRKLDFSALKLTVGGGMAVNKIVAERWEALTGNYLLEGYGLTECSPLVSVNPCNITSYTGSIGVPVPSTEIKVVDDNGQELLDGEQGELLIRGPQVMAGYWQQPEATREVMTDGWLHSGDIVTVDREGFIRIVDRKKDMILVSGFNVYPSEIEEVIMSHAKVSEVAAVSVPSDATGEAIKVFVVARDKSLTREELLDHCRQNLTGYKIPKYIEFRDALPKSNVGKILRRELRAEAMAQGQG</sequence>
<dbReference type="Gene3D" id="3.40.50.12780">
    <property type="entry name" value="N-terminal domain of ligase-like"/>
    <property type="match status" value="1"/>
</dbReference>
<evidence type="ECO:0000256" key="2">
    <source>
        <dbReference type="ARBA" id="ARBA00004170"/>
    </source>
</evidence>
<dbReference type="OrthoDB" id="9803968at2"/>
<evidence type="ECO:0000256" key="11">
    <source>
        <dbReference type="ARBA" id="ARBA00023136"/>
    </source>
</evidence>
<dbReference type="CDD" id="cd05936">
    <property type="entry name" value="FC-FACS_FadD_like"/>
    <property type="match status" value="1"/>
</dbReference>
<comment type="cofactor">
    <cofactor evidence="1">
        <name>Mg(2+)</name>
        <dbReference type="ChEBI" id="CHEBI:18420"/>
    </cofactor>
</comment>
<dbReference type="PROSITE" id="PS00455">
    <property type="entry name" value="AMP_BINDING"/>
    <property type="match status" value="1"/>
</dbReference>
<evidence type="ECO:0000256" key="3">
    <source>
        <dbReference type="ARBA" id="ARBA00005005"/>
    </source>
</evidence>
<dbReference type="PANTHER" id="PTHR43767">
    <property type="entry name" value="LONG-CHAIN-FATTY-ACID--COA LIGASE"/>
    <property type="match status" value="1"/>
</dbReference>
<dbReference type="FunFam" id="3.40.50.12780:FF:000003">
    <property type="entry name" value="Long-chain-fatty-acid--CoA ligase FadD"/>
    <property type="match status" value="1"/>
</dbReference>
<dbReference type="GO" id="GO:0005524">
    <property type="term" value="F:ATP binding"/>
    <property type="evidence" value="ECO:0007669"/>
    <property type="project" value="UniProtKB-KW"/>
</dbReference>
<dbReference type="EMBL" id="JPKR02000003">
    <property type="protein sequence ID" value="KGD73170.1"/>
    <property type="molecule type" value="Genomic_DNA"/>
</dbReference>
<dbReference type="STRING" id="642227.HA49_13365"/>
<keyword evidence="11" id="KW-0472">Membrane</keyword>
<dbReference type="eggNOG" id="COG0318">
    <property type="taxonomic scope" value="Bacteria"/>
</dbReference>
<keyword evidence="5 17" id="KW-0436">Ligase</keyword>
<feature type="domain" description="AMP-binding enzyme C-terminal" evidence="16">
    <location>
        <begin position="480"/>
        <end position="554"/>
    </location>
</feature>
<dbReference type="Proteomes" id="UP000029577">
    <property type="component" value="Unassembled WGS sequence"/>
</dbReference>
<dbReference type="EC" id="6.2.1.3" evidence="12"/>
<dbReference type="Pfam" id="PF00501">
    <property type="entry name" value="AMP-binding"/>
    <property type="match status" value="1"/>
</dbReference>
<evidence type="ECO:0000256" key="10">
    <source>
        <dbReference type="ARBA" id="ARBA00023098"/>
    </source>
</evidence>
<proteinExistence type="inferred from homology"/>
<dbReference type="FunFam" id="3.30.300.30:FF:000006">
    <property type="entry name" value="Long-chain-fatty-acid--CoA ligase FadD"/>
    <property type="match status" value="1"/>
</dbReference>
<evidence type="ECO:0000259" key="16">
    <source>
        <dbReference type="Pfam" id="PF13193"/>
    </source>
</evidence>
<keyword evidence="9" id="KW-0460">Magnesium</keyword>
<comment type="caution">
    <text evidence="17">The sequence shown here is derived from an EMBL/GenBank/DDBJ whole genome shotgun (WGS) entry which is preliminary data.</text>
</comment>
<accession>A0A095VES8</accession>
<dbReference type="GO" id="GO:0004467">
    <property type="term" value="F:long-chain fatty acid-CoA ligase activity"/>
    <property type="evidence" value="ECO:0007669"/>
    <property type="project" value="UniProtKB-EC"/>
</dbReference>
<gene>
    <name evidence="17" type="ORF">HA49_13365</name>
</gene>